<sequence>MNAAPTDHPVTVTLSDCTDDDARRVLSFLAAEFSDRSPTQDTPGSDSTNTTVWTAELDVAGGEGSASSASRADGIGGSVSLTAQGAPHDVATVRKALEAAFAVEDAGSVSGDQEIECQFRLVPR</sequence>
<dbReference type="RefSeq" id="WP_324771649.1">
    <property type="nucleotide sequence ID" value="NZ_BAAATS010000005.1"/>
</dbReference>
<evidence type="ECO:0000313" key="1">
    <source>
        <dbReference type="EMBL" id="MEB3963928.1"/>
    </source>
</evidence>
<keyword evidence="2" id="KW-1185">Reference proteome</keyword>
<reference evidence="1 2" key="1">
    <citation type="submission" date="2022-10" db="EMBL/GenBank/DDBJ databases">
        <authorList>
            <person name="Xie J."/>
            <person name="Shen N."/>
        </authorList>
    </citation>
    <scope>NUCLEOTIDE SEQUENCE [LARGE SCALE GENOMIC DNA]</scope>
    <source>
        <strain evidence="1 2">DSM 41681</strain>
    </source>
</reference>
<comment type="caution">
    <text evidence="1">The sequence shown here is derived from an EMBL/GenBank/DDBJ whole genome shotgun (WGS) entry which is preliminary data.</text>
</comment>
<organism evidence="1 2">
    <name type="scientific">Streptomyces kunmingensis</name>
    <dbReference type="NCBI Taxonomy" id="68225"/>
    <lineage>
        <taxon>Bacteria</taxon>
        <taxon>Bacillati</taxon>
        <taxon>Actinomycetota</taxon>
        <taxon>Actinomycetes</taxon>
        <taxon>Kitasatosporales</taxon>
        <taxon>Streptomycetaceae</taxon>
        <taxon>Streptomyces</taxon>
    </lineage>
</organism>
<protein>
    <submittedName>
        <fullName evidence="1">Uncharacterized protein</fullName>
    </submittedName>
</protein>
<evidence type="ECO:0000313" key="2">
    <source>
        <dbReference type="Proteomes" id="UP001352223"/>
    </source>
</evidence>
<proteinExistence type="predicted"/>
<gene>
    <name evidence="1" type="ORF">OKJ48_27360</name>
</gene>
<dbReference type="EMBL" id="JAOZYB010000296">
    <property type="protein sequence ID" value="MEB3963928.1"/>
    <property type="molecule type" value="Genomic_DNA"/>
</dbReference>
<accession>A0ABU6CGS8</accession>
<dbReference type="Proteomes" id="UP001352223">
    <property type="component" value="Unassembled WGS sequence"/>
</dbReference>
<name>A0ABU6CGS8_9ACTN</name>